<dbReference type="InterPro" id="IPR009045">
    <property type="entry name" value="Zn_M74/Hedgehog-like"/>
</dbReference>
<evidence type="ECO:0000313" key="1">
    <source>
        <dbReference type="EMBL" id="QEY63775.1"/>
    </source>
</evidence>
<dbReference type="RefSeq" id="WP_151134788.1">
    <property type="nucleotide sequence ID" value="NZ_CP043311.1"/>
</dbReference>
<dbReference type="Proteomes" id="UP000327179">
    <property type="component" value="Chromosome"/>
</dbReference>
<keyword evidence="2" id="KW-1185">Reference proteome</keyword>
<name>A0A5J6QQD6_9GAMM</name>
<gene>
    <name evidence="1" type="ORF">FXN65_17595</name>
</gene>
<organism evidence="1 2">
    <name type="scientific">Metapseudomonas lalkuanensis</name>
    <dbReference type="NCBI Taxonomy" id="2604832"/>
    <lineage>
        <taxon>Bacteria</taxon>
        <taxon>Pseudomonadati</taxon>
        <taxon>Pseudomonadota</taxon>
        <taxon>Gammaproteobacteria</taxon>
        <taxon>Pseudomonadales</taxon>
        <taxon>Pseudomonadaceae</taxon>
        <taxon>Metapseudomonas</taxon>
    </lineage>
</organism>
<dbReference type="KEGG" id="plal:FXN65_17595"/>
<dbReference type="EMBL" id="CP043311">
    <property type="protein sequence ID" value="QEY63775.1"/>
    <property type="molecule type" value="Genomic_DNA"/>
</dbReference>
<dbReference type="SUPFAM" id="SSF55166">
    <property type="entry name" value="Hedgehog/DD-peptidase"/>
    <property type="match status" value="1"/>
</dbReference>
<sequence>MKKPATVQALEDLGRVRLSKHFFMRDFLYSEISQIEGIPNIPDYPDRAIEAGRGLCEQLLEPLQERFGRIVIRSAYRAPAVNAKGAENNNQYSCAANEKNYAEHIWDYPDTKGHLGATACIVVPALLPWYEEHKDWTPLAWWIHDNLPYASQFWFPRLAAFNLRWSANPDVLPSISTYVTNPHTGNKKALVKDGLAFMGLEARKSVVEPWLASLTGERPL</sequence>
<accession>A0A5J6QQD6</accession>
<dbReference type="AlphaFoldDB" id="A0A5J6QQD6"/>
<proteinExistence type="predicted"/>
<protein>
    <submittedName>
        <fullName evidence="1">Peptidase M15</fullName>
    </submittedName>
</protein>
<evidence type="ECO:0000313" key="2">
    <source>
        <dbReference type="Proteomes" id="UP000327179"/>
    </source>
</evidence>
<reference evidence="1 2" key="1">
    <citation type="submission" date="2019-08" db="EMBL/GenBank/DDBJ databases">
        <title>Whole-genome Sequencing of e-waste polymer degrading bacterium Pseudomonas sp. strain PE08.</title>
        <authorList>
            <person name="Kirdat K."/>
            <person name="Debbarma P."/>
            <person name="Narawade N."/>
            <person name="Suyal D."/>
            <person name="Thorat V."/>
            <person name="Shouche Y."/>
            <person name="Goel R."/>
            <person name="Yadav A."/>
        </authorList>
    </citation>
    <scope>NUCLEOTIDE SEQUENCE [LARGE SCALE GENOMIC DNA]</scope>
    <source>
        <strain evidence="1 2">PE08</strain>
    </source>
</reference>